<feature type="domain" description="Exosome-associated factor Rrp6 N-terminal" evidence="2">
    <location>
        <begin position="86"/>
        <end position="127"/>
    </location>
</feature>
<name>A0A8C9F007_PAVCR</name>
<reference evidence="3" key="2">
    <citation type="submission" date="2025-09" db="UniProtKB">
        <authorList>
            <consortium name="Ensembl"/>
        </authorList>
    </citation>
    <scope>IDENTIFICATION</scope>
</reference>
<accession>A0A8C9F007</accession>
<dbReference type="GO" id="GO:0000176">
    <property type="term" value="C:nuclear exosome (RNase complex)"/>
    <property type="evidence" value="ECO:0007669"/>
    <property type="project" value="InterPro"/>
</dbReference>
<dbReference type="Pfam" id="PF08066">
    <property type="entry name" value="PMC2NT"/>
    <property type="match status" value="1"/>
</dbReference>
<feature type="region of interest" description="Disordered" evidence="1">
    <location>
        <begin position="15"/>
        <end position="38"/>
    </location>
</feature>
<evidence type="ECO:0000256" key="1">
    <source>
        <dbReference type="SAM" id="MobiDB-lite"/>
    </source>
</evidence>
<dbReference type="Ensembl" id="ENSPSTT00000007910.1">
    <property type="protein sequence ID" value="ENSPSTP00000007542.1"/>
    <property type="gene ID" value="ENSPSTG00000005337.1"/>
</dbReference>
<dbReference type="AlphaFoldDB" id="A0A8C9F007"/>
<evidence type="ECO:0000313" key="3">
    <source>
        <dbReference type="Ensembl" id="ENSPSTP00000007542.1"/>
    </source>
</evidence>
<protein>
    <recommendedName>
        <fullName evidence="2">Exosome-associated factor Rrp6 N-terminal domain-containing protein</fullName>
    </recommendedName>
</protein>
<dbReference type="GO" id="GO:0006396">
    <property type="term" value="P:RNA processing"/>
    <property type="evidence" value="ECO:0007669"/>
    <property type="project" value="InterPro"/>
</dbReference>
<sequence length="148" mass="15242">MAAAVGEGEVCVAAGTPAAQGGRGGPGGLPAEPEREGNPAAAPVLPGFDDVDAFVKVRGEGEAGRALCTTAPAGPCAARAVGLPVLMSRVMQYHGCRSHMRDHSKVTELEDKFDMLVDSNDIILERVVSKSFLNITCLKCSGTTSLFG</sequence>
<proteinExistence type="predicted"/>
<dbReference type="Proteomes" id="UP000694428">
    <property type="component" value="Unplaced"/>
</dbReference>
<dbReference type="InterPro" id="IPR012588">
    <property type="entry name" value="Exosome-assoc_fac_Rrp6_N"/>
</dbReference>
<evidence type="ECO:0000313" key="4">
    <source>
        <dbReference type="Proteomes" id="UP000694428"/>
    </source>
</evidence>
<keyword evidence="4" id="KW-1185">Reference proteome</keyword>
<organism evidence="3 4">
    <name type="scientific">Pavo cristatus</name>
    <name type="common">Indian peafowl</name>
    <name type="synonym">Blue peafowl</name>
    <dbReference type="NCBI Taxonomy" id="9049"/>
    <lineage>
        <taxon>Eukaryota</taxon>
        <taxon>Metazoa</taxon>
        <taxon>Chordata</taxon>
        <taxon>Craniata</taxon>
        <taxon>Vertebrata</taxon>
        <taxon>Euteleostomi</taxon>
        <taxon>Archelosauria</taxon>
        <taxon>Archosauria</taxon>
        <taxon>Dinosauria</taxon>
        <taxon>Saurischia</taxon>
        <taxon>Theropoda</taxon>
        <taxon>Coelurosauria</taxon>
        <taxon>Aves</taxon>
        <taxon>Neognathae</taxon>
        <taxon>Galloanserae</taxon>
        <taxon>Galliformes</taxon>
        <taxon>Phasianidae</taxon>
        <taxon>Phasianinae</taxon>
        <taxon>Pavo</taxon>
    </lineage>
</organism>
<reference evidence="3" key="1">
    <citation type="submission" date="2025-08" db="UniProtKB">
        <authorList>
            <consortium name="Ensembl"/>
        </authorList>
    </citation>
    <scope>IDENTIFICATION</scope>
</reference>
<evidence type="ECO:0000259" key="2">
    <source>
        <dbReference type="Pfam" id="PF08066"/>
    </source>
</evidence>